<comment type="caution">
    <text evidence="1">The sequence shown here is derived from an EMBL/GenBank/DDBJ whole genome shotgun (WGS) entry which is preliminary data.</text>
</comment>
<dbReference type="Proteomes" id="UP000263833">
    <property type="component" value="Unassembled WGS sequence"/>
</dbReference>
<dbReference type="RefSeq" id="WP_115547977.1">
    <property type="nucleotide sequence ID" value="NZ_QRGP01000001.1"/>
</dbReference>
<dbReference type="AlphaFoldDB" id="A0A371BFR1"/>
<gene>
    <name evidence="1" type="ORF">DXH95_03080</name>
</gene>
<dbReference type="OrthoDB" id="7605396at2"/>
<proteinExistence type="predicted"/>
<name>A0A371BFR1_9SPHN</name>
<keyword evidence="2" id="KW-1185">Reference proteome</keyword>
<protein>
    <submittedName>
        <fullName evidence="1">Uncharacterized protein</fullName>
    </submittedName>
</protein>
<dbReference type="EMBL" id="QRGP01000001">
    <property type="protein sequence ID" value="RDV06424.1"/>
    <property type="molecule type" value="Genomic_DNA"/>
</dbReference>
<accession>A0A371BFR1</accession>
<reference evidence="2" key="1">
    <citation type="submission" date="2018-08" db="EMBL/GenBank/DDBJ databases">
        <authorList>
            <person name="Kim S.-J."/>
            <person name="Jung G.-Y."/>
        </authorList>
    </citation>
    <scope>NUCLEOTIDE SEQUENCE [LARGE SCALE GENOMIC DNA]</scope>
    <source>
        <strain evidence="2">GY_G</strain>
    </source>
</reference>
<organism evidence="1 2">
    <name type="scientific">Sphingorhabdus pulchriflava</name>
    <dbReference type="NCBI Taxonomy" id="2292257"/>
    <lineage>
        <taxon>Bacteria</taxon>
        <taxon>Pseudomonadati</taxon>
        <taxon>Pseudomonadota</taxon>
        <taxon>Alphaproteobacteria</taxon>
        <taxon>Sphingomonadales</taxon>
        <taxon>Sphingomonadaceae</taxon>
        <taxon>Sphingorhabdus</taxon>
    </lineage>
</organism>
<evidence type="ECO:0000313" key="1">
    <source>
        <dbReference type="EMBL" id="RDV06424.1"/>
    </source>
</evidence>
<sequence>MARLQLGSRSGGASAAGSNFGGFLVRYDSQRTVVELEKHLQDEHGIIRDASIYAVVHTVAEIKKLLRTYLDGQFRRSMVHGNNHRRASNAAVQSKRYNEIAEKGQFSELIYSKLGDNSPSGFVDYLLPLVRGATIRPVRGNWMKLVSTKMRMMGIAGLNWKAGYSPDSKSSIFWRRSDDGKKLFLLRSYAKSSPSIDAGKTELLATMPAEIEVKPRLRGIDTIAQRREPLFLKNFDAQLGARTGQA</sequence>
<evidence type="ECO:0000313" key="2">
    <source>
        <dbReference type="Proteomes" id="UP000263833"/>
    </source>
</evidence>